<dbReference type="EMBL" id="VUJX02000009">
    <property type="protein sequence ID" value="KAL0931644.1"/>
    <property type="molecule type" value="Genomic_DNA"/>
</dbReference>
<protein>
    <submittedName>
        <fullName evidence="1">Uncharacterized protein</fullName>
    </submittedName>
</protein>
<comment type="caution">
    <text evidence="1">The sequence shown here is derived from an EMBL/GenBank/DDBJ whole genome shotgun (WGS) entry which is preliminary data.</text>
</comment>
<accession>A0ACC3YIB3</accession>
<dbReference type="Proteomes" id="UP000805649">
    <property type="component" value="Unassembled WGS sequence"/>
</dbReference>
<organism evidence="1 2">
    <name type="scientific">Colletotrichum truncatum</name>
    <name type="common">Anthracnose fungus</name>
    <name type="synonym">Colletotrichum capsici</name>
    <dbReference type="NCBI Taxonomy" id="5467"/>
    <lineage>
        <taxon>Eukaryota</taxon>
        <taxon>Fungi</taxon>
        <taxon>Dikarya</taxon>
        <taxon>Ascomycota</taxon>
        <taxon>Pezizomycotina</taxon>
        <taxon>Sordariomycetes</taxon>
        <taxon>Hypocreomycetidae</taxon>
        <taxon>Glomerellales</taxon>
        <taxon>Glomerellaceae</taxon>
        <taxon>Colletotrichum</taxon>
        <taxon>Colletotrichum truncatum species complex</taxon>
    </lineage>
</organism>
<reference evidence="1 2" key="1">
    <citation type="journal article" date="2020" name="Phytopathology">
        <title>Genome Sequence Resources of Colletotrichum truncatum, C. plurivorum, C. musicola, and C. sojae: Four Species Pathogenic to Soybean (Glycine max).</title>
        <authorList>
            <person name="Rogerio F."/>
            <person name="Boufleur T.R."/>
            <person name="Ciampi-Guillardi M."/>
            <person name="Sukno S.A."/>
            <person name="Thon M.R."/>
            <person name="Massola Junior N.S."/>
            <person name="Baroncelli R."/>
        </authorList>
    </citation>
    <scope>NUCLEOTIDE SEQUENCE [LARGE SCALE GENOMIC DNA]</scope>
    <source>
        <strain evidence="1 2">CMES1059</strain>
    </source>
</reference>
<sequence length="1123" mass="122165">MARWNRLVAYICFFLCFQIAVGRALVPIKRQEDSATAITSTRTGTARDGGPTTSSVPSARSATTTATNTLSLSASSTLSSSATMPTASDDTTFDNSTLFNSTIPDGQLPLEPQITPGWAVAGVILMCVGLAYTLIGIRHPAMHNALSVAYVVGLGITVLVVYLIPLPVSNASQGGLVVAAVLPGVLVGVVASLWFKEITECFACALGGFCFSMWLLCLHEGGLLSGLGKVIFIIVLTLSAFAAFFTRWTRDWALITTISFAGATSIVLGIDCFSKAGLKEFWAYIWHLNEHLFPQGVTTYPMTKGIRVELAAIVVVFCVGIISQKRLWNVIKDRRAKRQEELAEERRARDEEEINIGKQIEAETARERRAWERVHGDHDSGFARDSESEKGAQYSPTNSAPGSEPLLVAEMPGSEVPPAVPTKTTPRGLMTSEKEKAGMVTVRVAPDGTPADSDVAKENMDEKEVAVQTTEINDQGIQEAATPVPEVVPLPFKFPIENDRPKSRASTVATFADDDEVQTGVVSNRSSFAKHLSQSSTMLMRKDSQRTAMSHQQNGPSEEELAVFRKQRKDDDNGSMAATIDSENDSGESTLQEVRHRSVELNVELADKESALENHKAASVKSAALPEEDSKPKDCKHVSSAETLSDDAPSKSTIEQGVVSDNTTEESQAEPSKNEVSEETTTESNGTKEVAKNEALSQKAKSVDSVHSTPVNLTEERLPPALSNVALHYRTNEWAKHLSHADVPVPEKLSVVEYPDDEQQKEESPVPVNVEELKQTALTATPAPARPMSTYAPAHSHLRNGSTQSGFENPAFQSPTMRHPDHQRVSSKNQIPTVQSIAEGSIHVTPRAPSTKSGSSGRMSAGPSPTTQAGFERPPPPPGVMSYDSPQSLIAQRSVVLRNKTYGILTGANTMTDLSATGQRPVSEVGSVYNYPAYSPQAPAASFDDLPLSQRKELIRRQSSLSTNRSSMIDQRSASGVFMPSMPVEQLQFDSHQPIRHSNTPSQEAREARLASFRNSVRADLRNGMAVAPPAAGGRDMSMMLRTSSSPNMVAQTTSREADMQRNIDLQRSFLMSQKDAEAKRRERERMEKERADQAFTRSMQAGDMFDLHRDALRRMQQGAKNT</sequence>
<evidence type="ECO:0000313" key="2">
    <source>
        <dbReference type="Proteomes" id="UP000805649"/>
    </source>
</evidence>
<gene>
    <name evidence="1" type="ORF">CTRU02_212597</name>
</gene>
<name>A0ACC3YIB3_COLTU</name>
<evidence type="ECO:0000313" key="1">
    <source>
        <dbReference type="EMBL" id="KAL0931644.1"/>
    </source>
</evidence>
<proteinExistence type="predicted"/>
<keyword evidence="2" id="KW-1185">Reference proteome</keyword>